<evidence type="ECO:0000313" key="9">
    <source>
        <dbReference type="EMBL" id="ASI13518.1"/>
    </source>
</evidence>
<dbReference type="GO" id="GO:0009408">
    <property type="term" value="P:response to heat"/>
    <property type="evidence" value="ECO:0007669"/>
    <property type="project" value="InterPro"/>
</dbReference>
<keyword evidence="10" id="KW-1185">Reference proteome</keyword>
<evidence type="ECO:0000259" key="8">
    <source>
        <dbReference type="PROSITE" id="PS51188"/>
    </source>
</evidence>
<evidence type="ECO:0000256" key="1">
    <source>
        <dbReference type="ARBA" id="ARBA00022723"/>
    </source>
</evidence>
<keyword evidence="1 6" id="KW-0479">Metal-binding</keyword>
<dbReference type="PANTHER" id="PTHR43096">
    <property type="entry name" value="DNAJ HOMOLOG 1, MITOCHONDRIAL-RELATED"/>
    <property type="match status" value="1"/>
</dbReference>
<dbReference type="SUPFAM" id="SSF49493">
    <property type="entry name" value="HSP40/DnaJ peptide-binding domain"/>
    <property type="match status" value="2"/>
</dbReference>
<dbReference type="PRINTS" id="PR00625">
    <property type="entry name" value="JDOMAIN"/>
</dbReference>
<dbReference type="InterPro" id="IPR001623">
    <property type="entry name" value="DnaJ_domain"/>
</dbReference>
<dbReference type="GO" id="GO:0051082">
    <property type="term" value="F:unfolded protein binding"/>
    <property type="evidence" value="ECO:0007669"/>
    <property type="project" value="InterPro"/>
</dbReference>
<dbReference type="GO" id="GO:0005737">
    <property type="term" value="C:cytoplasm"/>
    <property type="evidence" value="ECO:0007669"/>
    <property type="project" value="TreeGrafter"/>
</dbReference>
<dbReference type="SUPFAM" id="SSF57938">
    <property type="entry name" value="DnaJ/Hsp40 cysteine-rich domain"/>
    <property type="match status" value="1"/>
</dbReference>
<feature type="domain" description="CR-type" evidence="8">
    <location>
        <begin position="143"/>
        <end position="225"/>
    </location>
</feature>
<dbReference type="Pfam" id="PF00684">
    <property type="entry name" value="DnaJ_CXXCXGXG"/>
    <property type="match status" value="1"/>
</dbReference>
<feature type="zinc finger region" description="CR-type" evidence="6">
    <location>
        <begin position="143"/>
        <end position="225"/>
    </location>
</feature>
<dbReference type="GeneID" id="33313740"/>
<proteinExistence type="inferred from homology"/>
<evidence type="ECO:0000259" key="7">
    <source>
        <dbReference type="PROSITE" id="PS50076"/>
    </source>
</evidence>
<dbReference type="GO" id="GO:0031072">
    <property type="term" value="F:heat shock protein binding"/>
    <property type="evidence" value="ECO:0007669"/>
    <property type="project" value="InterPro"/>
</dbReference>
<dbReference type="Gene3D" id="1.10.287.110">
    <property type="entry name" value="DnaJ domain"/>
    <property type="match status" value="1"/>
</dbReference>
<dbReference type="FunFam" id="2.60.260.20:FF:000005">
    <property type="entry name" value="Chaperone protein dnaJ 1, mitochondrial"/>
    <property type="match status" value="1"/>
</dbReference>
<dbReference type="Gene3D" id="2.60.260.20">
    <property type="entry name" value="Urease metallochaperone UreE, N-terminal domain"/>
    <property type="match status" value="2"/>
</dbReference>
<sequence>MTKDYYSILGVSKNASQEDIKSAYRQLALKYHPDRNKDPSAEEKFKEINEAYAVLSNPEKRKQYDAYGPEGFNRQYNQEDIFRNFNFEDIFRDMGFNVGGNFSESDDFFDTIFGGGRGGRQRDDQGKDLLTKVNISMEEAVHGTSKRIKITHIKECDKCKGTGVEPGYKIKKCPTCAGTGQVRNVRRTPFGMMQTISICPTCGGTGNIPEKKCTKCNGTGRLNASETIDVEVPRGIATGNRLRVSGMGDYGKDGQGDLYIEINILPDKRFVRRGDDIYMEAHVPFYTAITGGVEKAKGIDGEVEFEVEPGTQDSEQVLVKGKGMPHFNKGGFGDLIIKIKVDIPKKLTSEQKELIEKFKDLDSNKKSWFK</sequence>
<gene>
    <name evidence="9" type="ORF">Mia14_0182</name>
</gene>
<dbReference type="InterPro" id="IPR001305">
    <property type="entry name" value="HSP_DnaJ_Cys-rich_dom"/>
</dbReference>
<keyword evidence="2" id="KW-0677">Repeat</keyword>
<dbReference type="InterPro" id="IPR036410">
    <property type="entry name" value="HSP_DnaJ_Cys-rich_dom_sf"/>
</dbReference>
<dbReference type="GO" id="GO:0005524">
    <property type="term" value="F:ATP binding"/>
    <property type="evidence" value="ECO:0007669"/>
    <property type="project" value="InterPro"/>
</dbReference>
<dbReference type="NCBIfam" id="NF008035">
    <property type="entry name" value="PRK10767.1"/>
    <property type="match status" value="1"/>
</dbReference>
<dbReference type="InterPro" id="IPR036869">
    <property type="entry name" value="J_dom_sf"/>
</dbReference>
<keyword evidence="4 6" id="KW-0862">Zinc</keyword>
<reference evidence="9 10" key="1">
    <citation type="journal article" date="2017" name="Nat. Commun.">
        <title>'ARMAN' archaea depend on association with euryarchaeal host in culture and in situ.</title>
        <authorList>
            <person name="Golyshina O."/>
            <person name="Toshchakov S."/>
            <person name="Makarova K."/>
            <person name="Gavrilov S."/>
            <person name="Korzhenkov A."/>
            <person name="La Cono V."/>
            <person name="Arcadi E."/>
            <person name="Nechitaylo T."/>
            <person name="Ferrer M."/>
            <person name="Kublanov I."/>
            <person name="Wolf Y."/>
            <person name="Yakimov M."/>
            <person name="Golyshin P."/>
            <person name="Slesarev A."/>
            <person name="Kozyavkin S."/>
        </authorList>
    </citation>
    <scope>NUCLEOTIDE SEQUENCE [LARGE SCALE GENOMIC DNA]</scope>
    <source>
        <strain evidence="9 10">Mia14</strain>
    </source>
</reference>
<evidence type="ECO:0000256" key="3">
    <source>
        <dbReference type="ARBA" id="ARBA00022771"/>
    </source>
</evidence>
<dbReference type="GO" id="GO:0008270">
    <property type="term" value="F:zinc ion binding"/>
    <property type="evidence" value="ECO:0007669"/>
    <property type="project" value="UniProtKB-KW"/>
</dbReference>
<dbReference type="InterPro" id="IPR002939">
    <property type="entry name" value="DnaJ_C"/>
</dbReference>
<dbReference type="FunFam" id="1.10.287.110:FF:000034">
    <property type="entry name" value="Chaperone protein DnaJ"/>
    <property type="match status" value="1"/>
</dbReference>
<name>A0A218NM31_9ARCH</name>
<dbReference type="PROSITE" id="PS51188">
    <property type="entry name" value="ZF_CR"/>
    <property type="match status" value="1"/>
</dbReference>
<dbReference type="PROSITE" id="PS50076">
    <property type="entry name" value="DNAJ_2"/>
    <property type="match status" value="1"/>
</dbReference>
<dbReference type="GO" id="GO:0042026">
    <property type="term" value="P:protein refolding"/>
    <property type="evidence" value="ECO:0007669"/>
    <property type="project" value="TreeGrafter"/>
</dbReference>
<dbReference type="OrthoDB" id="8967at2157"/>
<evidence type="ECO:0000256" key="4">
    <source>
        <dbReference type="ARBA" id="ARBA00022833"/>
    </source>
</evidence>
<dbReference type="EMBL" id="CP019964">
    <property type="protein sequence ID" value="ASI13518.1"/>
    <property type="molecule type" value="Genomic_DNA"/>
</dbReference>
<evidence type="ECO:0000313" key="10">
    <source>
        <dbReference type="Proteomes" id="UP000197679"/>
    </source>
</evidence>
<keyword evidence="3 6" id="KW-0863">Zinc-finger</keyword>
<dbReference type="Pfam" id="PF00226">
    <property type="entry name" value="DnaJ"/>
    <property type="match status" value="1"/>
</dbReference>
<evidence type="ECO:0000256" key="5">
    <source>
        <dbReference type="ARBA" id="ARBA00023186"/>
    </source>
</evidence>
<dbReference type="NCBIfam" id="TIGR02349">
    <property type="entry name" value="DnaJ_bact"/>
    <property type="match status" value="1"/>
</dbReference>
<dbReference type="AlphaFoldDB" id="A0A218NM31"/>
<dbReference type="CDD" id="cd06257">
    <property type="entry name" value="DnaJ"/>
    <property type="match status" value="1"/>
</dbReference>
<keyword evidence="5" id="KW-0143">Chaperone</keyword>
<evidence type="ECO:0000256" key="6">
    <source>
        <dbReference type="PROSITE-ProRule" id="PRU00546"/>
    </source>
</evidence>
<dbReference type="CDD" id="cd10747">
    <property type="entry name" value="DnaJ_C"/>
    <property type="match status" value="1"/>
</dbReference>
<dbReference type="KEGG" id="marh:Mia14_0182"/>
<protein>
    <submittedName>
        <fullName evidence="9">Molecular chaperone DnaJ</fullName>
    </submittedName>
</protein>
<evidence type="ECO:0000256" key="2">
    <source>
        <dbReference type="ARBA" id="ARBA00022737"/>
    </source>
</evidence>
<dbReference type="PANTHER" id="PTHR43096:SF10">
    <property type="entry name" value="CHAPERONE PROTEIN DNAJ A6, CHLOROPLASTIC"/>
    <property type="match status" value="1"/>
</dbReference>
<feature type="domain" description="J" evidence="7">
    <location>
        <begin position="4"/>
        <end position="68"/>
    </location>
</feature>
<dbReference type="SMART" id="SM00271">
    <property type="entry name" value="DnaJ"/>
    <property type="match status" value="1"/>
</dbReference>
<dbReference type="SUPFAM" id="SSF46565">
    <property type="entry name" value="Chaperone J-domain"/>
    <property type="match status" value="1"/>
</dbReference>
<dbReference type="Gene3D" id="2.10.230.10">
    <property type="entry name" value="Heat shock protein DnaJ, cysteine-rich domain"/>
    <property type="match status" value="1"/>
</dbReference>
<dbReference type="Proteomes" id="UP000197679">
    <property type="component" value="Chromosome"/>
</dbReference>
<dbReference type="InterPro" id="IPR012724">
    <property type="entry name" value="DnaJ"/>
</dbReference>
<accession>A0A218NM31</accession>
<dbReference type="Pfam" id="PF01556">
    <property type="entry name" value="DnaJ_C"/>
    <property type="match status" value="1"/>
</dbReference>
<dbReference type="RefSeq" id="WP_088819684.1">
    <property type="nucleotide sequence ID" value="NZ_CP019964.1"/>
</dbReference>
<dbReference type="InterPro" id="IPR008971">
    <property type="entry name" value="HSP40/DnaJ_pept-bd"/>
</dbReference>
<dbReference type="InterPro" id="IPR018253">
    <property type="entry name" value="DnaJ_domain_CS"/>
</dbReference>
<organism evidence="9 10">
    <name type="scientific">Candidatus Mancarchaeum acidiphilum</name>
    <dbReference type="NCBI Taxonomy" id="1920749"/>
    <lineage>
        <taxon>Archaea</taxon>
        <taxon>Candidatus Micrarchaeota</taxon>
        <taxon>Candidatus Mancarchaeum</taxon>
    </lineage>
</organism>
<dbReference type="HAMAP" id="MF_01152">
    <property type="entry name" value="DnaJ"/>
    <property type="match status" value="1"/>
</dbReference>
<dbReference type="FunFam" id="2.10.230.10:FF:000002">
    <property type="entry name" value="Molecular chaperone DnaJ"/>
    <property type="match status" value="1"/>
</dbReference>
<dbReference type="PROSITE" id="PS00636">
    <property type="entry name" value="DNAJ_1"/>
    <property type="match status" value="1"/>
</dbReference>